<evidence type="ECO:0000313" key="10">
    <source>
        <dbReference type="EMBL" id="KXU79122.1"/>
    </source>
</evidence>
<dbReference type="InterPro" id="IPR013525">
    <property type="entry name" value="ABC2_TM"/>
</dbReference>
<feature type="transmembrane region" description="Helical" evidence="8">
    <location>
        <begin position="255"/>
        <end position="277"/>
    </location>
</feature>
<feature type="transmembrane region" description="Helical" evidence="8">
    <location>
        <begin position="289"/>
        <end position="306"/>
    </location>
</feature>
<keyword evidence="3" id="KW-0813">Transport</keyword>
<comment type="similarity">
    <text evidence="2">Belongs to the ABC-2 integral membrane protein family.</text>
</comment>
<dbReference type="RefSeq" id="WP_026457715.1">
    <property type="nucleotide sequence ID" value="NZ_JAAKPS010000013.1"/>
</dbReference>
<reference evidence="10 11" key="1">
    <citation type="submission" date="2016-02" db="EMBL/GenBank/DDBJ databases">
        <title>Draft genome sequence of Aeromonas trota strain 1999lcr isolated from cerebrospinal fluid (CSF).</title>
        <authorList>
            <person name="Dallagassa C.B."/>
            <person name="Prediger K.C."/>
            <person name="Weiss V.A."/>
            <person name="Assis F.E."/>
            <person name="Baura V."/>
            <person name="Cruz L.M."/>
            <person name="Souza E.M."/>
            <person name="Pedrosa F.O."/>
            <person name="Fadel-Picheth C.M."/>
        </authorList>
    </citation>
    <scope>NUCLEOTIDE SEQUENCE [LARGE SCALE GENOMIC DNA]</scope>
    <source>
        <strain evidence="10 11">1999lcr</strain>
    </source>
</reference>
<dbReference type="GO" id="GO:0140359">
    <property type="term" value="F:ABC-type transporter activity"/>
    <property type="evidence" value="ECO:0007669"/>
    <property type="project" value="InterPro"/>
</dbReference>
<evidence type="ECO:0000259" key="9">
    <source>
        <dbReference type="PROSITE" id="PS51012"/>
    </source>
</evidence>
<dbReference type="Pfam" id="PF12698">
    <property type="entry name" value="ABC2_membrane_3"/>
    <property type="match status" value="1"/>
</dbReference>
<dbReference type="InterPro" id="IPR051449">
    <property type="entry name" value="ABC-2_transporter_component"/>
</dbReference>
<evidence type="ECO:0000256" key="8">
    <source>
        <dbReference type="SAM" id="Phobius"/>
    </source>
</evidence>
<dbReference type="Proteomes" id="UP000078435">
    <property type="component" value="Unassembled WGS sequence"/>
</dbReference>
<evidence type="ECO:0000256" key="3">
    <source>
        <dbReference type="ARBA" id="ARBA00022448"/>
    </source>
</evidence>
<dbReference type="OrthoDB" id="9808686at2"/>
<keyword evidence="7 8" id="KW-0472">Membrane</keyword>
<feature type="transmembrane region" description="Helical" evidence="8">
    <location>
        <begin position="226"/>
        <end position="249"/>
    </location>
</feature>
<evidence type="ECO:0000256" key="4">
    <source>
        <dbReference type="ARBA" id="ARBA00022475"/>
    </source>
</evidence>
<feature type="transmembrane region" description="Helical" evidence="8">
    <location>
        <begin position="26"/>
        <end position="44"/>
    </location>
</feature>
<evidence type="ECO:0000256" key="6">
    <source>
        <dbReference type="ARBA" id="ARBA00022989"/>
    </source>
</evidence>
<evidence type="ECO:0000256" key="5">
    <source>
        <dbReference type="ARBA" id="ARBA00022692"/>
    </source>
</evidence>
<dbReference type="Gene3D" id="3.40.1710.10">
    <property type="entry name" value="abc type-2 transporter like domain"/>
    <property type="match status" value="1"/>
</dbReference>
<evidence type="ECO:0000256" key="2">
    <source>
        <dbReference type="ARBA" id="ARBA00007783"/>
    </source>
</evidence>
<proteinExistence type="inferred from homology"/>
<accession>A0A175VGL9</accession>
<dbReference type="GO" id="GO:0005886">
    <property type="term" value="C:plasma membrane"/>
    <property type="evidence" value="ECO:0007669"/>
    <property type="project" value="UniProtKB-SubCell"/>
</dbReference>
<organism evidence="10 11">
    <name type="scientific">Aeromonas enteropelogenes</name>
    <name type="common">Aeromonas trota</name>
    <dbReference type="NCBI Taxonomy" id="29489"/>
    <lineage>
        <taxon>Bacteria</taxon>
        <taxon>Pseudomonadati</taxon>
        <taxon>Pseudomonadota</taxon>
        <taxon>Gammaproteobacteria</taxon>
        <taxon>Aeromonadales</taxon>
        <taxon>Aeromonadaceae</taxon>
        <taxon>Aeromonas</taxon>
    </lineage>
</organism>
<feature type="domain" description="ABC transmembrane type-2" evidence="9">
    <location>
        <begin position="133"/>
        <end position="369"/>
    </location>
</feature>
<dbReference type="AlphaFoldDB" id="A0A175VGL9"/>
<dbReference type="PROSITE" id="PS51012">
    <property type="entry name" value="ABC_TM2"/>
    <property type="match status" value="1"/>
</dbReference>
<dbReference type="PANTHER" id="PTHR30294:SF29">
    <property type="entry name" value="MULTIDRUG ABC TRANSPORTER PERMEASE YBHS-RELATED"/>
    <property type="match status" value="1"/>
</dbReference>
<comment type="subcellular location">
    <subcellularLocation>
        <location evidence="1">Cell membrane</location>
        <topology evidence="1">Multi-pass membrane protein</topology>
    </subcellularLocation>
</comment>
<comment type="caution">
    <text evidence="10">The sequence shown here is derived from an EMBL/GenBank/DDBJ whole genome shotgun (WGS) entry which is preliminary data.</text>
</comment>
<sequence length="371" mass="40046">MSISRRRLLALCRKESLQIVRDPSSILVAFIMPVVLLVVMGYAINLDVDHLRLGVWRADGGAPAIRFEQALRGSTALEVHGGASKEALLGSLERGEIRGLLVIDEGFSRALAGQGGSAPRIALLTDGSEPNTANFVTNYVQGIWQGWLLTEGKPRSQPVELRTRAWFNPALVSRNFLVPGSIAVVMTIIGALLTSLVVAREWERGTMEALLATPVTKAELLLSKLIPYYGLGIAAMFICLLFSVAVMGVPWRGSLAVLFLVTSLFLGSALGLGLFLSTVMRSQFNAAQAALTAAFLPAMMLSGFVFEIASMPPLLRAITHLIPARYFASSLQTLYQAGNVLSILLVNALCLLLLAGFWLALTARKTRRALE</sequence>
<dbReference type="PANTHER" id="PTHR30294">
    <property type="entry name" value="MEMBRANE COMPONENT OF ABC TRANSPORTER YHHJ-RELATED"/>
    <property type="match status" value="1"/>
</dbReference>
<evidence type="ECO:0000313" key="11">
    <source>
        <dbReference type="Proteomes" id="UP000078435"/>
    </source>
</evidence>
<feature type="transmembrane region" description="Helical" evidence="8">
    <location>
        <begin position="340"/>
        <end position="361"/>
    </location>
</feature>
<keyword evidence="5 8" id="KW-0812">Transmembrane</keyword>
<evidence type="ECO:0000256" key="7">
    <source>
        <dbReference type="ARBA" id="ARBA00023136"/>
    </source>
</evidence>
<keyword evidence="6 8" id="KW-1133">Transmembrane helix</keyword>
<protein>
    <recommendedName>
        <fullName evidence="9">ABC transmembrane type-2 domain-containing protein</fullName>
    </recommendedName>
</protein>
<dbReference type="InterPro" id="IPR047817">
    <property type="entry name" value="ABC2_TM_bact-type"/>
</dbReference>
<gene>
    <name evidence="10" type="ORF">LCR_00645</name>
</gene>
<evidence type="ECO:0000256" key="1">
    <source>
        <dbReference type="ARBA" id="ARBA00004651"/>
    </source>
</evidence>
<feature type="transmembrane region" description="Helical" evidence="8">
    <location>
        <begin position="176"/>
        <end position="199"/>
    </location>
</feature>
<keyword evidence="4" id="KW-1003">Cell membrane</keyword>
<dbReference type="EMBL" id="JMGO02000012">
    <property type="protein sequence ID" value="KXU79122.1"/>
    <property type="molecule type" value="Genomic_DNA"/>
</dbReference>
<name>A0A175VGL9_AEREN</name>